<evidence type="ECO:0000256" key="3">
    <source>
        <dbReference type="ARBA" id="ARBA00022435"/>
    </source>
</evidence>
<feature type="binding site" evidence="7">
    <location>
        <begin position="315"/>
        <end position="319"/>
    </location>
    <ligand>
        <name>substrate</name>
    </ligand>
</feature>
<keyword evidence="11" id="KW-1185">Reference proteome</keyword>
<dbReference type="NCBIfam" id="NF011645">
    <property type="entry name" value="PRK15063.1"/>
    <property type="match status" value="1"/>
</dbReference>
<evidence type="ECO:0000256" key="1">
    <source>
        <dbReference type="ARBA" id="ARBA00004793"/>
    </source>
</evidence>
<comment type="caution">
    <text evidence="10">The sequence shown here is derived from an EMBL/GenBank/DDBJ whole genome shotgun (WGS) entry which is preliminary data.</text>
</comment>
<evidence type="ECO:0000313" key="11">
    <source>
        <dbReference type="Proteomes" id="UP001159428"/>
    </source>
</evidence>
<dbReference type="PANTHER" id="PTHR21631">
    <property type="entry name" value="ISOCITRATE LYASE/MALATE SYNTHASE"/>
    <property type="match status" value="1"/>
</dbReference>
<dbReference type="InterPro" id="IPR018523">
    <property type="entry name" value="Isocitrate_lyase_ph_CS"/>
</dbReference>
<organism evidence="10 11">
    <name type="scientific">Pocillopora meandrina</name>
    <dbReference type="NCBI Taxonomy" id="46732"/>
    <lineage>
        <taxon>Eukaryota</taxon>
        <taxon>Metazoa</taxon>
        <taxon>Cnidaria</taxon>
        <taxon>Anthozoa</taxon>
        <taxon>Hexacorallia</taxon>
        <taxon>Scleractinia</taxon>
        <taxon>Astrocoeniina</taxon>
        <taxon>Pocilloporidae</taxon>
        <taxon>Pocillopora</taxon>
    </lineage>
</organism>
<evidence type="ECO:0000256" key="5">
    <source>
        <dbReference type="ARBA" id="ARBA00023239"/>
    </source>
</evidence>
<dbReference type="Proteomes" id="UP001159428">
    <property type="component" value="Unassembled WGS sequence"/>
</dbReference>
<dbReference type="PANTHER" id="PTHR21631:SF3">
    <property type="entry name" value="BIFUNCTIONAL GLYOXYLATE CYCLE PROTEIN"/>
    <property type="match status" value="1"/>
</dbReference>
<dbReference type="GO" id="GO:0046872">
    <property type="term" value="F:metal ion binding"/>
    <property type="evidence" value="ECO:0007669"/>
    <property type="project" value="UniProtKB-KW"/>
</dbReference>
<dbReference type="FunFam" id="3.20.20.60:FF:000005">
    <property type="entry name" value="Isocitrate lyase"/>
    <property type="match status" value="1"/>
</dbReference>
<evidence type="ECO:0000256" key="2">
    <source>
        <dbReference type="ARBA" id="ARBA00012909"/>
    </source>
</evidence>
<dbReference type="CDD" id="cd00377">
    <property type="entry name" value="ICL_PEPM"/>
    <property type="match status" value="1"/>
</dbReference>
<dbReference type="InterPro" id="IPR006254">
    <property type="entry name" value="Isocitrate_lyase"/>
</dbReference>
<evidence type="ECO:0000256" key="8">
    <source>
        <dbReference type="PIRSR" id="PIRSR001362-3"/>
    </source>
</evidence>
<dbReference type="EC" id="4.1.3.1" evidence="2"/>
<dbReference type="InterPro" id="IPR040442">
    <property type="entry name" value="Pyrv_kinase-like_dom_sf"/>
</dbReference>
<feature type="binding site" evidence="7">
    <location>
        <begin position="93"/>
        <end position="95"/>
    </location>
    <ligand>
        <name>substrate</name>
    </ligand>
</feature>
<keyword evidence="4" id="KW-0816">Tricarboxylic acid cycle</keyword>
<dbReference type="Pfam" id="PF00463">
    <property type="entry name" value="ICL"/>
    <property type="match status" value="2"/>
</dbReference>
<keyword evidence="3" id="KW-0329">Glyoxylate bypass</keyword>
<evidence type="ECO:0000256" key="7">
    <source>
        <dbReference type="PIRSR" id="PIRSR001362-2"/>
    </source>
</evidence>
<comment type="cofactor">
    <cofactor evidence="8">
        <name>Mg(2+)</name>
        <dbReference type="ChEBI" id="CHEBI:18420"/>
    </cofactor>
    <text evidence="8">Can also use Mn(2+) ion.</text>
</comment>
<name>A0AAU9WGI2_9CNID</name>
<dbReference type="EMBL" id="CALNXJ010000012">
    <property type="protein sequence ID" value="CAH3111075.1"/>
    <property type="molecule type" value="Genomic_DNA"/>
</dbReference>
<dbReference type="GO" id="GO:0004451">
    <property type="term" value="F:isocitrate lyase activity"/>
    <property type="evidence" value="ECO:0007669"/>
    <property type="project" value="UniProtKB-EC"/>
</dbReference>
<feature type="binding site" evidence="7">
    <location>
        <position position="230"/>
    </location>
    <ligand>
        <name>substrate</name>
    </ligand>
</feature>
<dbReference type="PIRSF" id="PIRSF001362">
    <property type="entry name" value="Isocit_lyase"/>
    <property type="match status" value="1"/>
</dbReference>
<keyword evidence="8" id="KW-0460">Magnesium</keyword>
<dbReference type="InterPro" id="IPR015813">
    <property type="entry name" value="Pyrv/PenolPyrv_kinase-like_dom"/>
</dbReference>
<feature type="active site" description="Proton acceptor" evidence="6">
    <location>
        <position position="193"/>
    </location>
</feature>
<dbReference type="Gene3D" id="3.20.20.60">
    <property type="entry name" value="Phosphoenolpyruvate-binding domains"/>
    <property type="match status" value="1"/>
</dbReference>
<feature type="compositionally biased region" description="Polar residues" evidence="9">
    <location>
        <begin position="418"/>
        <end position="430"/>
    </location>
</feature>
<proteinExistence type="predicted"/>
<gene>
    <name evidence="10" type="ORF">PMEA_00003936</name>
</gene>
<evidence type="ECO:0000313" key="10">
    <source>
        <dbReference type="EMBL" id="CAH3111075.1"/>
    </source>
</evidence>
<dbReference type="NCBIfam" id="TIGR01346">
    <property type="entry name" value="isocit_lyase"/>
    <property type="match status" value="1"/>
</dbReference>
<protein>
    <recommendedName>
        <fullName evidence="2">isocitrate lyase</fullName>
        <ecNumber evidence="2">4.1.3.1</ecNumber>
    </recommendedName>
</protein>
<dbReference type="SUPFAM" id="SSF51621">
    <property type="entry name" value="Phosphoenolpyruvate/pyruvate domain"/>
    <property type="match status" value="1"/>
</dbReference>
<accession>A0AAU9WGI2</accession>
<feature type="binding site" evidence="7">
    <location>
        <begin position="194"/>
        <end position="195"/>
    </location>
    <ligand>
        <name>substrate</name>
    </ligand>
</feature>
<dbReference type="PROSITE" id="PS00161">
    <property type="entry name" value="ISOCITRATE_LYASE"/>
    <property type="match status" value="1"/>
</dbReference>
<dbReference type="InterPro" id="IPR039556">
    <property type="entry name" value="ICL/PEPM"/>
</dbReference>
<comment type="pathway">
    <text evidence="1">Carbohydrate metabolism; glyoxylate cycle; (S)-malate from isocitrate: step 1/2.</text>
</comment>
<dbReference type="GO" id="GO:0006099">
    <property type="term" value="P:tricarboxylic acid cycle"/>
    <property type="evidence" value="ECO:0007669"/>
    <property type="project" value="UniProtKB-KW"/>
</dbReference>
<evidence type="ECO:0000256" key="4">
    <source>
        <dbReference type="ARBA" id="ARBA00022532"/>
    </source>
</evidence>
<reference evidence="10 11" key="1">
    <citation type="submission" date="2022-05" db="EMBL/GenBank/DDBJ databases">
        <authorList>
            <consortium name="Genoscope - CEA"/>
            <person name="William W."/>
        </authorList>
    </citation>
    <scope>NUCLEOTIDE SEQUENCE [LARGE SCALE GENOMIC DNA]</scope>
</reference>
<evidence type="ECO:0000256" key="9">
    <source>
        <dbReference type="SAM" id="MobiDB-lite"/>
    </source>
</evidence>
<evidence type="ECO:0000256" key="6">
    <source>
        <dbReference type="PIRSR" id="PIRSR001362-1"/>
    </source>
</evidence>
<keyword evidence="8" id="KW-0479">Metal-binding</keyword>
<feature type="region of interest" description="Disordered" evidence="9">
    <location>
        <begin position="418"/>
        <end position="443"/>
    </location>
</feature>
<keyword evidence="5" id="KW-0456">Lyase</keyword>
<dbReference type="AlphaFoldDB" id="A0AAU9WGI2"/>
<feature type="binding site" evidence="8">
    <location>
        <position position="155"/>
    </location>
    <ligand>
        <name>Mg(2+)</name>
        <dbReference type="ChEBI" id="CHEBI:18420"/>
    </ligand>
</feature>
<feature type="binding site" evidence="7">
    <location>
        <position position="349"/>
    </location>
    <ligand>
        <name>substrate</name>
    </ligand>
</feature>
<dbReference type="GO" id="GO:0006097">
    <property type="term" value="P:glyoxylate cycle"/>
    <property type="evidence" value="ECO:0007669"/>
    <property type="project" value="UniProtKB-KW"/>
</dbReference>
<sequence>MALSKGLKMNTLLKICTRKYGFTAIRRDYGPEAVEKLRGSLKIEYTLATRGAQRLWKLINRGENSYVNALGAMTGSGQAVQMAKAGLHSIYLSGWQVAADSNMASQTYPDQSLYPANSAAKLVERINNAFIRADQIAHMEGNDQHIDFFLPIVADCEAGFGGPLNAFEITKSMILAGAAGVHFEDQLASEKKCGHMGGKVLLPTQQFIKVLNAARFATDVMGVPTVIIGRTDAESAALVTSDIDPRDQPFLTGERTAEGFYRSTAGLQQAIARGLSYAPYCDIIWCETGKPNLDEAHMFADGIHSMFPGKPLAYNCSPSFNWKANLSDKEIAEFQKELGKMGYRYQFITLAGFHSLNHAMFKLARDYRDHGMSAYTKIQEDEFAQAQFGFTAHKHQREVGTGYFDQVSMAVSGGTSSTTALEGSTETEQFCSHDLDSQRISAN</sequence>